<organism evidence="1 2">
    <name type="scientific">Bacteroides xylanisolvens</name>
    <dbReference type="NCBI Taxonomy" id="371601"/>
    <lineage>
        <taxon>Bacteria</taxon>
        <taxon>Pseudomonadati</taxon>
        <taxon>Bacteroidota</taxon>
        <taxon>Bacteroidia</taxon>
        <taxon>Bacteroidales</taxon>
        <taxon>Bacteroidaceae</taxon>
        <taxon>Bacteroides</taxon>
    </lineage>
</organism>
<evidence type="ECO:0000313" key="1">
    <source>
        <dbReference type="EMBL" id="KAB6424758.1"/>
    </source>
</evidence>
<evidence type="ECO:0000313" key="2">
    <source>
        <dbReference type="Proteomes" id="UP000471447"/>
    </source>
</evidence>
<name>A0A7J5QTR3_9BACE</name>
<protein>
    <submittedName>
        <fullName evidence="1">Uncharacterized protein</fullName>
    </submittedName>
</protein>
<dbReference type="EMBL" id="WDCG01000007">
    <property type="protein sequence ID" value="KAB6424758.1"/>
    <property type="molecule type" value="Genomic_DNA"/>
</dbReference>
<accession>A0A7J5QTR3</accession>
<proteinExistence type="predicted"/>
<dbReference type="AlphaFoldDB" id="A0A7J5QTR3"/>
<gene>
    <name evidence="1" type="ORF">GAZ26_08580</name>
</gene>
<comment type="caution">
    <text evidence="1">The sequence shown here is derived from an EMBL/GenBank/DDBJ whole genome shotgun (WGS) entry which is preliminary data.</text>
</comment>
<sequence>MEANRFKHPVSREITDQYIRSSSCLQCKPCGANCIVVDNRISFVVDPETRRVRHLLFDSTPIACMGKCIRPCQESLRLVRKLKPVSKQLEFLKNNQHI</sequence>
<reference evidence="1 2" key="1">
    <citation type="journal article" date="2019" name="Nat. Med.">
        <title>A library of human gut bacterial isolates paired with longitudinal multiomics data enables mechanistic microbiome research.</title>
        <authorList>
            <person name="Poyet M."/>
            <person name="Groussin M."/>
            <person name="Gibbons S.M."/>
            <person name="Avila-Pacheco J."/>
            <person name="Jiang X."/>
            <person name="Kearney S.M."/>
            <person name="Perrotta A.R."/>
            <person name="Berdy B."/>
            <person name="Zhao S."/>
            <person name="Lieberman T.D."/>
            <person name="Swanson P.K."/>
            <person name="Smith M."/>
            <person name="Roesemann S."/>
            <person name="Alexander J.E."/>
            <person name="Rich S.A."/>
            <person name="Livny J."/>
            <person name="Vlamakis H."/>
            <person name="Clish C."/>
            <person name="Bullock K."/>
            <person name="Deik A."/>
            <person name="Scott J."/>
            <person name="Pierce K.A."/>
            <person name="Xavier R.J."/>
            <person name="Alm E.J."/>
        </authorList>
    </citation>
    <scope>NUCLEOTIDE SEQUENCE [LARGE SCALE GENOMIC DNA]</scope>
    <source>
        <strain evidence="1 2">BIOML-A7</strain>
    </source>
</reference>
<dbReference type="Proteomes" id="UP000471447">
    <property type="component" value="Unassembled WGS sequence"/>
</dbReference>